<dbReference type="GO" id="GO:0007268">
    <property type="term" value="P:chemical synaptic transmission"/>
    <property type="evidence" value="ECO:0007669"/>
    <property type="project" value="TreeGrafter"/>
</dbReference>
<feature type="region of interest" description="Disordered" evidence="2">
    <location>
        <begin position="959"/>
        <end position="980"/>
    </location>
</feature>
<reference evidence="3" key="1">
    <citation type="submission" date="2019-03" db="EMBL/GenBank/DDBJ databases">
        <title>Improved annotation for the trematode Fasciola hepatica.</title>
        <authorList>
            <person name="Choi Y.-J."/>
            <person name="Martin J."/>
            <person name="Mitreva M."/>
        </authorList>
    </citation>
    <scope>NUCLEOTIDE SEQUENCE [LARGE SCALE GENOMIC DNA]</scope>
</reference>
<keyword evidence="1" id="KW-0653">Protein transport</keyword>
<keyword evidence="4" id="KW-1185">Reference proteome</keyword>
<evidence type="ECO:0000256" key="2">
    <source>
        <dbReference type="SAM" id="MobiDB-lite"/>
    </source>
</evidence>
<evidence type="ECO:0000313" key="4">
    <source>
        <dbReference type="Proteomes" id="UP000230066"/>
    </source>
</evidence>
<dbReference type="PANTHER" id="PTHR14146:SF0">
    <property type="entry name" value="EXOCYST COMPLEX COMPONENT 4"/>
    <property type="match status" value="1"/>
</dbReference>
<sequence length="1183" mass="132814">MTQSSYLMSFIRSLMEHSSKDIREKKKRQLESDFTETGAVLNTCLKEKFADVTKILTVYNSVSERVSANMKVVNKIKRDLSDCKGLLNCNREELRRLWLELIEQRRCLELIDVLDRLRNTPDALTILISVRAWPEATSLLLYASDLLKSEIAVVPALQSVKTDLAHKHKFLVEQMKSGLRSLLYDRPMTVVLEKYLKDQQMKPTGQSQNSELSSEKSVAHNGCTSYDRQISTPSHTQTTSHYSSLPLSSWYSALVVEPSSDPNMWKDPQRMSAMIALNASSEPNQKSVVRIDDKWMRELVDLTHCLARLEKLPQILSDWRPQSHLAQMQHSLMSGSRNIFSAPLVVGQGLLGEIHRFIVMKAISAIESKAIAQGDSGSLITVRKPQYLLELLKLIFDAVFIHARACLLIIRTMKAGKPHSNSTSKELDGLTSDYVWSCVQQEVQLLLSIHLNKHVTVETGLGVISQTRDQQGSDLSNTMNSLDVSHLDLNSLMGRKRTAPFNFSAPGALSVSFQKFTGDSVNPNGTLNSTNGSSLGPVGSVGPNLFSFSNTSHFLSVSSYLRENRMLLESRPDVPRTENTDAAQSRYPVVCYPNPENIISVYRPVMEFVNAVEHEVALIDSSLQAKASPMGIIRRPCQLRIYLKNFIENTFLPDTLIALRARLQQKLGAPDALNAIISQQTEKDLGLHRPILSAVLSTDECLTEVKKIATALPEYGAECLQVGITLLQDFTGAMWRVYRSLSEVDSGGAMVPSADWAKDDDVIRFWKEFPGWRRMEGQEARLWASNALLRAKPTKGLEQQDVSSETISTTTTVDDSHIAPATVVTLGLSTECDSNATNDLNARLVIPFANGRRGSLDTMNQSDGTDQTTSNRKHLSGLLFEREATRLAAKEAVQLIHMIGDEVPTNQANQTVVHQLPTMRNVQLLKVLGRLTESLCWLSRRVLSLDTWLSQVRQRSQISGRASTTNTTSGAPPPRPRPPLVSTPFASCAQELNRLSEACLLMTYLEVRIQAYNHFGGLPQNVSYWCPVDDVDVDKYVTDYLMYLEHVQDMLVHTFSRHKFRFIFDGLGDFISQLLLRLIPRIPRMNTNGNKKMCRNVYRLQQALASLTETHESDLIRVKQLYELFHLTPENVVNRLMEQGVAFDQSVYRDLLYLYQRSHPTHAYSKTEESIAKLASVVSKTLT</sequence>
<proteinExistence type="inferred from homology"/>
<keyword evidence="1" id="KW-0813">Transport</keyword>
<dbReference type="GO" id="GO:0032584">
    <property type="term" value="C:growth cone membrane"/>
    <property type="evidence" value="ECO:0007669"/>
    <property type="project" value="TreeGrafter"/>
</dbReference>
<dbReference type="Proteomes" id="UP000230066">
    <property type="component" value="Unassembled WGS sequence"/>
</dbReference>
<accession>A0A4E0RST2</accession>
<feature type="compositionally biased region" description="Polar residues" evidence="2">
    <location>
        <begin position="959"/>
        <end position="970"/>
    </location>
</feature>
<organism evidence="3 4">
    <name type="scientific">Fasciola hepatica</name>
    <name type="common">Liver fluke</name>
    <dbReference type="NCBI Taxonomy" id="6192"/>
    <lineage>
        <taxon>Eukaryota</taxon>
        <taxon>Metazoa</taxon>
        <taxon>Spiralia</taxon>
        <taxon>Lophotrochozoa</taxon>
        <taxon>Platyhelminthes</taxon>
        <taxon>Trematoda</taxon>
        <taxon>Digenea</taxon>
        <taxon>Plagiorchiida</taxon>
        <taxon>Echinostomata</taxon>
        <taxon>Echinostomatoidea</taxon>
        <taxon>Fasciolidae</taxon>
        <taxon>Fasciola</taxon>
    </lineage>
</organism>
<keyword evidence="1" id="KW-0268">Exocytosis</keyword>
<dbReference type="GO" id="GO:0090522">
    <property type="term" value="P:vesicle tethering involved in exocytosis"/>
    <property type="evidence" value="ECO:0007669"/>
    <property type="project" value="UniProtKB-UniRule"/>
</dbReference>
<dbReference type="InterPro" id="IPR039682">
    <property type="entry name" value="Sec8/EXOC4"/>
</dbReference>
<dbReference type="GO" id="GO:0000145">
    <property type="term" value="C:exocyst"/>
    <property type="evidence" value="ECO:0007669"/>
    <property type="project" value="UniProtKB-UniRule"/>
</dbReference>
<comment type="function">
    <text evidence="1">Component of the exocyst complex involved in the docking of exocytic vesicles with fusion sites on the plasma membrane.</text>
</comment>
<feature type="compositionally biased region" description="Pro residues" evidence="2">
    <location>
        <begin position="971"/>
        <end position="980"/>
    </location>
</feature>
<protein>
    <recommendedName>
        <fullName evidence="1">Exocyst complex component Sec8</fullName>
    </recommendedName>
</protein>
<comment type="similarity">
    <text evidence="1">Belongs to the SEC8 family.</text>
</comment>
<dbReference type="GO" id="GO:0006893">
    <property type="term" value="P:Golgi to plasma membrane transport"/>
    <property type="evidence" value="ECO:0007669"/>
    <property type="project" value="TreeGrafter"/>
</dbReference>
<comment type="caution">
    <text evidence="3">The sequence shown here is derived from an EMBL/GenBank/DDBJ whole genome shotgun (WGS) entry which is preliminary data.</text>
</comment>
<name>A0A4E0RST2_FASHE</name>
<dbReference type="AlphaFoldDB" id="A0A4E0RST2"/>
<dbReference type="PANTHER" id="PTHR14146">
    <property type="entry name" value="EXOCYST COMPLEX COMPONENT 4"/>
    <property type="match status" value="1"/>
</dbReference>
<dbReference type="GO" id="GO:0045202">
    <property type="term" value="C:synapse"/>
    <property type="evidence" value="ECO:0007669"/>
    <property type="project" value="TreeGrafter"/>
</dbReference>
<evidence type="ECO:0000313" key="3">
    <source>
        <dbReference type="EMBL" id="THD23627.1"/>
    </source>
</evidence>
<gene>
    <name evidence="3" type="ORF">D915_005672</name>
</gene>
<dbReference type="EMBL" id="JXXN02002038">
    <property type="protein sequence ID" value="THD23627.1"/>
    <property type="molecule type" value="Genomic_DNA"/>
</dbReference>
<evidence type="ECO:0000256" key="1">
    <source>
        <dbReference type="RuleBase" id="RU367079"/>
    </source>
</evidence>
<dbReference type="GO" id="GO:0015031">
    <property type="term" value="P:protein transport"/>
    <property type="evidence" value="ECO:0007669"/>
    <property type="project" value="UniProtKB-KW"/>
</dbReference>
<dbReference type="GO" id="GO:0006612">
    <property type="term" value="P:protein targeting to membrane"/>
    <property type="evidence" value="ECO:0007669"/>
    <property type="project" value="UniProtKB-UniRule"/>
</dbReference>